<dbReference type="EMBL" id="BAPF01000050">
    <property type="protein sequence ID" value="GBQ84956.1"/>
    <property type="molecule type" value="Genomic_DNA"/>
</dbReference>
<accession>A0ABQ0PYU1</accession>
<name>A0ABQ0PYU1_9PROT</name>
<reference evidence="1" key="1">
    <citation type="submission" date="2013-04" db="EMBL/GenBank/DDBJ databases">
        <title>The genome sequencing project of 58 acetic acid bacteria.</title>
        <authorList>
            <person name="Okamoto-Kainuma A."/>
            <person name="Ishikawa M."/>
            <person name="Umino S."/>
            <person name="Koizumi Y."/>
            <person name="Shiwa Y."/>
            <person name="Yoshikawa H."/>
            <person name="Matsutani M."/>
            <person name="Matsushita K."/>
        </authorList>
    </citation>
    <scope>NUCLEOTIDE SEQUENCE</scope>
    <source>
        <strain evidence="1">DSM 14337</strain>
    </source>
</reference>
<proteinExistence type="predicted"/>
<evidence type="ECO:0000313" key="1">
    <source>
        <dbReference type="EMBL" id="GBQ84956.1"/>
    </source>
</evidence>
<protein>
    <submittedName>
        <fullName evidence="1">Uncharacterized protein</fullName>
    </submittedName>
</protein>
<sequence length="155" mass="16807">MDFSAVNLGEAPTCYGSLDVEVILSALTKSSKRFGKVLSDSGINPDAASLSQDDLARLKQEAPFWSPHSIMKMSVPEAALLHRIANDPCAQIPHGLREAIHEVFPCEEPYMRNDSGYVGLSPEGFNLIARHFPGMEHLLVPEITVAPENIPSAAP</sequence>
<keyword evidence="2" id="KW-1185">Reference proteome</keyword>
<organism evidence="1 2">
    <name type="scientific">Acetobacter malorum DSM 14337</name>
    <dbReference type="NCBI Taxonomy" id="1307910"/>
    <lineage>
        <taxon>Bacteria</taxon>
        <taxon>Pseudomonadati</taxon>
        <taxon>Pseudomonadota</taxon>
        <taxon>Alphaproteobacteria</taxon>
        <taxon>Acetobacterales</taxon>
        <taxon>Acetobacteraceae</taxon>
        <taxon>Acetobacter</taxon>
    </lineage>
</organism>
<dbReference type="RefSeq" id="WP_061505560.1">
    <property type="nucleotide sequence ID" value="NZ_BAPF01000050.1"/>
</dbReference>
<dbReference type="Proteomes" id="UP001065047">
    <property type="component" value="Unassembled WGS sequence"/>
</dbReference>
<gene>
    <name evidence="1" type="ORF">AA14337_2957</name>
</gene>
<dbReference type="GeneID" id="29556871"/>
<evidence type="ECO:0000313" key="2">
    <source>
        <dbReference type="Proteomes" id="UP001065047"/>
    </source>
</evidence>
<comment type="caution">
    <text evidence="1">The sequence shown here is derived from an EMBL/GenBank/DDBJ whole genome shotgun (WGS) entry which is preliminary data.</text>
</comment>